<evidence type="ECO:0000313" key="3">
    <source>
        <dbReference type="Proteomes" id="UP000094385"/>
    </source>
</evidence>
<proteinExistence type="predicted"/>
<evidence type="ECO:0000256" key="1">
    <source>
        <dbReference type="SAM" id="MobiDB-lite"/>
    </source>
</evidence>
<reference evidence="2 3" key="1">
    <citation type="journal article" date="2016" name="Proc. Natl. Acad. Sci. U.S.A.">
        <title>Comparative genomics of biotechnologically important yeasts.</title>
        <authorList>
            <person name="Riley R."/>
            <person name="Haridas S."/>
            <person name="Wolfe K.H."/>
            <person name="Lopes M.R."/>
            <person name="Hittinger C.T."/>
            <person name="Goeker M."/>
            <person name="Salamov A.A."/>
            <person name="Wisecaver J.H."/>
            <person name="Long T.M."/>
            <person name="Calvey C.H."/>
            <person name="Aerts A.L."/>
            <person name="Barry K.W."/>
            <person name="Choi C."/>
            <person name="Clum A."/>
            <person name="Coughlan A.Y."/>
            <person name="Deshpande S."/>
            <person name="Douglass A.P."/>
            <person name="Hanson S.J."/>
            <person name="Klenk H.-P."/>
            <person name="LaButti K.M."/>
            <person name="Lapidus A."/>
            <person name="Lindquist E.A."/>
            <person name="Lipzen A.M."/>
            <person name="Meier-Kolthoff J.P."/>
            <person name="Ohm R.A."/>
            <person name="Otillar R.P."/>
            <person name="Pangilinan J.L."/>
            <person name="Peng Y."/>
            <person name="Rokas A."/>
            <person name="Rosa C.A."/>
            <person name="Scheuner C."/>
            <person name="Sibirny A.A."/>
            <person name="Slot J.C."/>
            <person name="Stielow J.B."/>
            <person name="Sun H."/>
            <person name="Kurtzman C.P."/>
            <person name="Blackwell M."/>
            <person name="Grigoriev I.V."/>
            <person name="Jeffries T.W."/>
        </authorList>
    </citation>
    <scope>NUCLEOTIDE SEQUENCE [LARGE SCALE GENOMIC DNA]</scope>
    <source>
        <strain evidence="2 3">NRRL Y-11557</strain>
    </source>
</reference>
<name>A0A1E3QC97_LIPST</name>
<evidence type="ECO:0000313" key="2">
    <source>
        <dbReference type="EMBL" id="ODQ75296.1"/>
    </source>
</evidence>
<accession>A0A1E3QC97</accession>
<gene>
    <name evidence="2" type="ORF">LIPSTDRAFT_242981</name>
</gene>
<organism evidence="2 3">
    <name type="scientific">Lipomyces starkeyi NRRL Y-11557</name>
    <dbReference type="NCBI Taxonomy" id="675824"/>
    <lineage>
        <taxon>Eukaryota</taxon>
        <taxon>Fungi</taxon>
        <taxon>Dikarya</taxon>
        <taxon>Ascomycota</taxon>
        <taxon>Saccharomycotina</taxon>
        <taxon>Lipomycetes</taxon>
        <taxon>Lipomycetales</taxon>
        <taxon>Lipomycetaceae</taxon>
        <taxon>Lipomyces</taxon>
    </lineage>
</organism>
<sequence length="131" mass="14080">MLNLLFGDLNGATIYGPGIGNASTHFPKLSQLTSETIKTMRKATASPPDTVEKLAVRGITHETLRISAAGGIYFHRVWLLNRWRRSPKDVRWRSGAEPGGTGGTPHSNEPQTQRQSVPPGQGSGSCSKVDG</sequence>
<feature type="region of interest" description="Disordered" evidence="1">
    <location>
        <begin position="89"/>
        <end position="131"/>
    </location>
</feature>
<keyword evidence="3" id="KW-1185">Reference proteome</keyword>
<dbReference type="Proteomes" id="UP000094385">
    <property type="component" value="Unassembled WGS sequence"/>
</dbReference>
<feature type="compositionally biased region" description="Polar residues" evidence="1">
    <location>
        <begin position="104"/>
        <end position="118"/>
    </location>
</feature>
<dbReference type="AlphaFoldDB" id="A0A1E3QC97"/>
<dbReference type="EMBL" id="KV454291">
    <property type="protein sequence ID" value="ODQ75296.1"/>
    <property type="molecule type" value="Genomic_DNA"/>
</dbReference>
<protein>
    <submittedName>
        <fullName evidence="2">Uncharacterized protein</fullName>
    </submittedName>
</protein>